<evidence type="ECO:0000313" key="2">
    <source>
        <dbReference type="Proteomes" id="UP001177670"/>
    </source>
</evidence>
<protein>
    <submittedName>
        <fullName evidence="1">Uncharacterized protein</fullName>
    </submittedName>
</protein>
<dbReference type="Proteomes" id="UP001177670">
    <property type="component" value="Unassembled WGS sequence"/>
</dbReference>
<sequence length="135" mass="15542">MKNEIVNESLDIGEKETKKEKCHCQKKKLLKGKPLDEYAKTKQQISREAWLEDAPSSPYSLLSSDNRKIDSNKKLLQSALKMKNSPSICKKIVSFAPLPCEIHPTEASQSEGNHSVERVDRRQIIFSVLYLWKRK</sequence>
<name>A0AA40KEQ6_9HYME</name>
<reference evidence="1" key="1">
    <citation type="submission" date="2021-10" db="EMBL/GenBank/DDBJ databases">
        <title>Melipona bicolor Genome sequencing and assembly.</title>
        <authorList>
            <person name="Araujo N.S."/>
            <person name="Arias M.C."/>
        </authorList>
    </citation>
    <scope>NUCLEOTIDE SEQUENCE</scope>
    <source>
        <strain evidence="1">USP_2M_L1-L4_2017</strain>
        <tissue evidence="1">Whole body</tissue>
    </source>
</reference>
<accession>A0AA40KEQ6</accession>
<proteinExistence type="predicted"/>
<gene>
    <name evidence="1" type="ORF">K0M31_016739</name>
</gene>
<dbReference type="AlphaFoldDB" id="A0AA40KEQ6"/>
<keyword evidence="2" id="KW-1185">Reference proteome</keyword>
<dbReference type="EMBL" id="JAHYIQ010000052">
    <property type="protein sequence ID" value="KAK1117367.1"/>
    <property type="molecule type" value="Genomic_DNA"/>
</dbReference>
<evidence type="ECO:0000313" key="1">
    <source>
        <dbReference type="EMBL" id="KAK1117367.1"/>
    </source>
</evidence>
<comment type="caution">
    <text evidence="1">The sequence shown here is derived from an EMBL/GenBank/DDBJ whole genome shotgun (WGS) entry which is preliminary data.</text>
</comment>
<organism evidence="1 2">
    <name type="scientific">Melipona bicolor</name>
    <dbReference type="NCBI Taxonomy" id="60889"/>
    <lineage>
        <taxon>Eukaryota</taxon>
        <taxon>Metazoa</taxon>
        <taxon>Ecdysozoa</taxon>
        <taxon>Arthropoda</taxon>
        <taxon>Hexapoda</taxon>
        <taxon>Insecta</taxon>
        <taxon>Pterygota</taxon>
        <taxon>Neoptera</taxon>
        <taxon>Endopterygota</taxon>
        <taxon>Hymenoptera</taxon>
        <taxon>Apocrita</taxon>
        <taxon>Aculeata</taxon>
        <taxon>Apoidea</taxon>
        <taxon>Anthophila</taxon>
        <taxon>Apidae</taxon>
        <taxon>Melipona</taxon>
    </lineage>
</organism>